<feature type="region of interest" description="Disordered" evidence="1">
    <location>
        <begin position="571"/>
        <end position="598"/>
    </location>
</feature>
<feature type="region of interest" description="Disordered" evidence="1">
    <location>
        <begin position="1"/>
        <end position="42"/>
    </location>
</feature>
<feature type="compositionally biased region" description="Low complexity" evidence="1">
    <location>
        <begin position="580"/>
        <end position="590"/>
    </location>
</feature>
<evidence type="ECO:0000256" key="1">
    <source>
        <dbReference type="SAM" id="MobiDB-lite"/>
    </source>
</evidence>
<name>A0A168AL27_9EURO</name>
<evidence type="ECO:0000313" key="2">
    <source>
        <dbReference type="EMBL" id="KZZ94058.1"/>
    </source>
</evidence>
<reference evidence="2 3" key="1">
    <citation type="journal article" date="2016" name="Genome Biol. Evol.">
        <title>Divergent and convergent evolution of fungal pathogenicity.</title>
        <authorList>
            <person name="Shang Y."/>
            <person name="Xiao G."/>
            <person name="Zheng P."/>
            <person name="Cen K."/>
            <person name="Zhan S."/>
            <person name="Wang C."/>
        </authorList>
    </citation>
    <scope>NUCLEOTIDE SEQUENCE [LARGE SCALE GENOMIC DNA]</scope>
    <source>
        <strain evidence="2 3">ARSEF 7405</strain>
    </source>
</reference>
<feature type="compositionally biased region" description="Polar residues" evidence="1">
    <location>
        <begin position="104"/>
        <end position="119"/>
    </location>
</feature>
<feature type="compositionally biased region" description="Basic and acidic residues" evidence="1">
    <location>
        <begin position="465"/>
        <end position="475"/>
    </location>
</feature>
<feature type="compositionally biased region" description="Low complexity" evidence="1">
    <location>
        <begin position="16"/>
        <end position="27"/>
    </location>
</feature>
<organism evidence="2 3">
    <name type="scientific">Ascosphaera apis ARSEF 7405</name>
    <dbReference type="NCBI Taxonomy" id="392613"/>
    <lineage>
        <taxon>Eukaryota</taxon>
        <taxon>Fungi</taxon>
        <taxon>Dikarya</taxon>
        <taxon>Ascomycota</taxon>
        <taxon>Pezizomycotina</taxon>
        <taxon>Eurotiomycetes</taxon>
        <taxon>Eurotiomycetidae</taxon>
        <taxon>Onygenales</taxon>
        <taxon>Ascosphaeraceae</taxon>
        <taxon>Ascosphaera</taxon>
    </lineage>
</organism>
<feature type="compositionally biased region" description="Polar residues" evidence="1">
    <location>
        <begin position="448"/>
        <end position="458"/>
    </location>
</feature>
<keyword evidence="3" id="KW-1185">Reference proteome</keyword>
<dbReference type="OrthoDB" id="10655644at2759"/>
<feature type="compositionally biased region" description="Polar residues" evidence="1">
    <location>
        <begin position="502"/>
        <end position="511"/>
    </location>
</feature>
<proteinExistence type="predicted"/>
<dbReference type="SUPFAM" id="SSF55331">
    <property type="entry name" value="Tautomerase/MIF"/>
    <property type="match status" value="1"/>
</dbReference>
<dbReference type="VEuPathDB" id="FungiDB:AAP_02151"/>
<dbReference type="Gene3D" id="3.30.429.10">
    <property type="entry name" value="Macrophage Migration Inhibitory Factor"/>
    <property type="match status" value="1"/>
</dbReference>
<dbReference type="InterPro" id="IPR014347">
    <property type="entry name" value="Tautomerase/MIF_sf"/>
</dbReference>
<feature type="region of interest" description="Disordered" evidence="1">
    <location>
        <begin position="392"/>
        <end position="477"/>
    </location>
</feature>
<dbReference type="EMBL" id="AZGZ01000007">
    <property type="protein sequence ID" value="KZZ94058.1"/>
    <property type="molecule type" value="Genomic_DNA"/>
</dbReference>
<feature type="region of interest" description="Disordered" evidence="1">
    <location>
        <begin position="101"/>
        <end position="127"/>
    </location>
</feature>
<feature type="region of interest" description="Disordered" evidence="1">
    <location>
        <begin position="491"/>
        <end position="511"/>
    </location>
</feature>
<gene>
    <name evidence="2" type="ORF">AAP_02151</name>
</gene>
<accession>A0A168AL27</accession>
<comment type="caution">
    <text evidence="2">The sequence shown here is derived from an EMBL/GenBank/DDBJ whole genome shotgun (WGS) entry which is preliminary data.</text>
</comment>
<evidence type="ECO:0000313" key="3">
    <source>
        <dbReference type="Proteomes" id="UP000242877"/>
    </source>
</evidence>
<dbReference type="AlphaFoldDB" id="A0A168AL27"/>
<dbReference type="Proteomes" id="UP000242877">
    <property type="component" value="Unassembled WGS sequence"/>
</dbReference>
<protein>
    <submittedName>
        <fullName evidence="2">Tautomerase</fullName>
    </submittedName>
</protein>
<sequence length="611" mass="67580">MSSNLEIPDRTRLGRSDLTGSTSSSLTQFPGAEYTLPSPTAASVAPELKLSKTTRLMSLMRRKKTIQPHGTIELAEVQGGHEHYSQPAGIDEHYSRFSGASLMPSDSISRSRTPVSKQAATPDDDSEEHVPIIAIREQLKAVDNARREVLSTSPVIVEISTNNMTHDDALMADGLRNQIARIFGRDIASIYLIIEKPKAMIFGAAKECFFTKVTAVEGALMRDDRRVAELQRVLSENLQIQQGNGITQFIYVSQENLAVGSRTTSLQIDCQIASSRYRQPSLLPQREEFYGHERGAYTKSRFSHESLMDFHPKPQRFYGTSGSSSEMMREMPSPYFDEGAFTRTARRETIQRRSVTEHDANSSAYGNDHIICMSPVEEIPCKGRSSRVFTTNIESSAPADNEIVDENTQKGKQNSCDPAPKKRTSDTCEEDRNNARVDQEATDADLSHTPQIGSSHTRNIPRATHGRELSEESHTPSEQVFAKYMELSMACPESGPAPRSRPATSKGPQNNENILKLFRRPRAKTFGTARDEPASPLANMMPTPPPQAVLSGRSRSDSVAPRVIQKLKIGKRNSGDVEPRTPTSVTVTVPDIADNDGTEELNVDRALYEGN</sequence>
<feature type="compositionally biased region" description="Basic and acidic residues" evidence="1">
    <location>
        <begin position="419"/>
        <end position="439"/>
    </location>
</feature>